<name>A0A0L0SN77_ALLM3</name>
<accession>A0A0L0SN77</accession>
<comment type="similarity">
    <text evidence="1 2">Belongs to the DSS1/SEM1 family.</text>
</comment>
<keyword evidence="2" id="KW-0539">Nucleus</keyword>
<feature type="compositionally biased region" description="Low complexity" evidence="3">
    <location>
        <begin position="1"/>
        <end position="21"/>
    </location>
</feature>
<keyword evidence="5" id="KW-1185">Reference proteome</keyword>
<gene>
    <name evidence="4" type="ORF">AMAG_08910</name>
</gene>
<dbReference type="STRING" id="578462.A0A0L0SN77"/>
<dbReference type="GO" id="GO:0006406">
    <property type="term" value="P:mRNA export from nucleus"/>
    <property type="evidence" value="ECO:0007669"/>
    <property type="project" value="UniProtKB-UniRule"/>
</dbReference>
<evidence type="ECO:0000256" key="2">
    <source>
        <dbReference type="RuleBase" id="RU369057"/>
    </source>
</evidence>
<keyword evidence="2" id="KW-0647">Proteasome</keyword>
<reference evidence="4 5" key="1">
    <citation type="submission" date="2009-11" db="EMBL/GenBank/DDBJ databases">
        <title>Annotation of Allomyces macrogynus ATCC 38327.</title>
        <authorList>
            <consortium name="The Broad Institute Genome Sequencing Platform"/>
            <person name="Russ C."/>
            <person name="Cuomo C."/>
            <person name="Burger G."/>
            <person name="Gray M.W."/>
            <person name="Holland P.W.H."/>
            <person name="King N."/>
            <person name="Lang F.B.F."/>
            <person name="Roger A.J."/>
            <person name="Ruiz-Trillo I."/>
            <person name="Young S.K."/>
            <person name="Zeng Q."/>
            <person name="Gargeya S."/>
            <person name="Fitzgerald M."/>
            <person name="Haas B."/>
            <person name="Abouelleil A."/>
            <person name="Alvarado L."/>
            <person name="Arachchi H.M."/>
            <person name="Berlin A."/>
            <person name="Chapman S.B."/>
            <person name="Gearin G."/>
            <person name="Goldberg J."/>
            <person name="Griggs A."/>
            <person name="Gujja S."/>
            <person name="Hansen M."/>
            <person name="Heiman D."/>
            <person name="Howarth C."/>
            <person name="Larimer J."/>
            <person name="Lui A."/>
            <person name="MacDonald P.J.P."/>
            <person name="McCowen C."/>
            <person name="Montmayeur A."/>
            <person name="Murphy C."/>
            <person name="Neiman D."/>
            <person name="Pearson M."/>
            <person name="Priest M."/>
            <person name="Roberts A."/>
            <person name="Saif S."/>
            <person name="Shea T."/>
            <person name="Sisk P."/>
            <person name="Stolte C."/>
            <person name="Sykes S."/>
            <person name="Wortman J."/>
            <person name="Nusbaum C."/>
            <person name="Birren B."/>
        </authorList>
    </citation>
    <scope>NUCLEOTIDE SEQUENCE [LARGE SCALE GENOMIC DNA]</scope>
    <source>
        <strain evidence="4 5">ATCC 38327</strain>
    </source>
</reference>
<evidence type="ECO:0000256" key="1">
    <source>
        <dbReference type="ARBA" id="ARBA00034491"/>
    </source>
</evidence>
<dbReference type="SMART" id="SM01385">
    <property type="entry name" value="DSS1_SEM1"/>
    <property type="match status" value="1"/>
</dbReference>
<dbReference type="GO" id="GO:0008541">
    <property type="term" value="C:proteasome regulatory particle, lid subcomplex"/>
    <property type="evidence" value="ECO:0007669"/>
    <property type="project" value="UniProtKB-UniRule"/>
</dbReference>
<dbReference type="Pfam" id="PF05160">
    <property type="entry name" value="DSS1_SEM1"/>
    <property type="match status" value="1"/>
</dbReference>
<protein>
    <recommendedName>
        <fullName evidence="2">26S proteasome complex subunit SEM1</fullName>
    </recommendedName>
</protein>
<dbReference type="GO" id="GO:0043248">
    <property type="term" value="P:proteasome assembly"/>
    <property type="evidence" value="ECO:0007669"/>
    <property type="project" value="UniProtKB-UniRule"/>
</dbReference>
<reference evidence="5" key="2">
    <citation type="submission" date="2009-11" db="EMBL/GenBank/DDBJ databases">
        <title>The Genome Sequence of Allomyces macrogynus strain ATCC 38327.</title>
        <authorList>
            <consortium name="The Broad Institute Genome Sequencing Platform"/>
            <person name="Russ C."/>
            <person name="Cuomo C."/>
            <person name="Shea T."/>
            <person name="Young S.K."/>
            <person name="Zeng Q."/>
            <person name="Koehrsen M."/>
            <person name="Haas B."/>
            <person name="Borodovsky M."/>
            <person name="Guigo R."/>
            <person name="Alvarado L."/>
            <person name="Berlin A."/>
            <person name="Borenstein D."/>
            <person name="Chen Z."/>
            <person name="Engels R."/>
            <person name="Freedman E."/>
            <person name="Gellesch M."/>
            <person name="Goldberg J."/>
            <person name="Griggs A."/>
            <person name="Gujja S."/>
            <person name="Heiman D."/>
            <person name="Hepburn T."/>
            <person name="Howarth C."/>
            <person name="Jen D."/>
            <person name="Larson L."/>
            <person name="Lewis B."/>
            <person name="Mehta T."/>
            <person name="Park D."/>
            <person name="Pearson M."/>
            <person name="Roberts A."/>
            <person name="Saif S."/>
            <person name="Shenoy N."/>
            <person name="Sisk P."/>
            <person name="Stolte C."/>
            <person name="Sykes S."/>
            <person name="Walk T."/>
            <person name="White J."/>
            <person name="Yandava C."/>
            <person name="Burger G."/>
            <person name="Gray M.W."/>
            <person name="Holland P.W.H."/>
            <person name="King N."/>
            <person name="Lang F.B.F."/>
            <person name="Roger A.J."/>
            <person name="Ruiz-Trillo I."/>
            <person name="Lander E."/>
            <person name="Nusbaum C."/>
        </authorList>
    </citation>
    <scope>NUCLEOTIDE SEQUENCE [LARGE SCALE GENOMIC DNA]</scope>
    <source>
        <strain evidence="5">ATCC 38327</strain>
    </source>
</reference>
<evidence type="ECO:0000313" key="5">
    <source>
        <dbReference type="Proteomes" id="UP000054350"/>
    </source>
</evidence>
<dbReference type="EMBL" id="GG745343">
    <property type="protein sequence ID" value="KNE63845.1"/>
    <property type="molecule type" value="Genomic_DNA"/>
</dbReference>
<dbReference type="OMA" id="EWPERRE"/>
<comment type="function">
    <text evidence="2">Component of the 26S proteasome, a multiprotein complex involved in the ATP-dependent degradation of ubiquitinated proteins.</text>
</comment>
<dbReference type="GO" id="GO:0000724">
    <property type="term" value="P:double-strand break repair via homologous recombination"/>
    <property type="evidence" value="ECO:0007669"/>
    <property type="project" value="TreeGrafter"/>
</dbReference>
<sequence length="93" mass="10198">MSSNQAQPAATGANAAAGASARTDKPAATLPNLGILEEDDEFEDFPVEEWDEDAKAKAEVHAWEDNWDDDDATDDFAKQLRAEFQKLGDQMQL</sequence>
<dbReference type="PANTHER" id="PTHR16771">
    <property type="entry name" value="26 PROTEASOME COMPLEX SUBUNIT DSS1"/>
    <property type="match status" value="1"/>
</dbReference>
<dbReference type="PANTHER" id="PTHR16771:SF0">
    <property type="entry name" value="26S PROTEASOME COMPLEX SUBUNIT SEM1"/>
    <property type="match status" value="1"/>
</dbReference>
<dbReference type="eggNOG" id="KOG4764">
    <property type="taxonomic scope" value="Eukaryota"/>
</dbReference>
<organism evidence="4 5">
    <name type="scientific">Allomyces macrogynus (strain ATCC 38327)</name>
    <name type="common">Allomyces javanicus var. macrogynus</name>
    <dbReference type="NCBI Taxonomy" id="578462"/>
    <lineage>
        <taxon>Eukaryota</taxon>
        <taxon>Fungi</taxon>
        <taxon>Fungi incertae sedis</taxon>
        <taxon>Blastocladiomycota</taxon>
        <taxon>Blastocladiomycetes</taxon>
        <taxon>Blastocladiales</taxon>
        <taxon>Blastocladiaceae</taxon>
        <taxon>Allomyces</taxon>
    </lineage>
</organism>
<feature type="region of interest" description="Disordered" evidence="3">
    <location>
        <begin position="1"/>
        <end position="40"/>
    </location>
</feature>
<dbReference type="Proteomes" id="UP000054350">
    <property type="component" value="Unassembled WGS sequence"/>
</dbReference>
<dbReference type="AlphaFoldDB" id="A0A0L0SN77"/>
<dbReference type="VEuPathDB" id="FungiDB:AMAG_08910"/>
<evidence type="ECO:0000313" key="4">
    <source>
        <dbReference type="EMBL" id="KNE63845.1"/>
    </source>
</evidence>
<evidence type="ECO:0000256" key="3">
    <source>
        <dbReference type="SAM" id="MobiDB-lite"/>
    </source>
</evidence>
<proteinExistence type="inferred from homology"/>
<comment type="subcellular location">
    <subcellularLocation>
        <location evidence="2">Nucleus</location>
    </subcellularLocation>
</comment>
<dbReference type="CDD" id="cd13768">
    <property type="entry name" value="DSS1_Sem1"/>
    <property type="match status" value="1"/>
</dbReference>
<dbReference type="GO" id="GO:0005634">
    <property type="term" value="C:nucleus"/>
    <property type="evidence" value="ECO:0007669"/>
    <property type="project" value="UniProtKB-SubCell"/>
</dbReference>
<dbReference type="InterPro" id="IPR007834">
    <property type="entry name" value="DSS1_SEM1"/>
</dbReference>